<keyword evidence="1" id="KW-0863">Zinc-finger</keyword>
<name>F7WCL8_SORMK</name>
<comment type="caution">
    <text evidence="4">The sequence shown here is derived from an EMBL/GenBank/DDBJ whole genome shotgun (WGS) entry which is preliminary data.</text>
</comment>
<protein>
    <submittedName>
        <fullName evidence="4">WGS project CABT00000000 data, contig 2.158</fullName>
    </submittedName>
</protein>
<dbReference type="InterPro" id="IPR001878">
    <property type="entry name" value="Znf_CCHC"/>
</dbReference>
<dbReference type="Proteomes" id="UP000001881">
    <property type="component" value="Unassembled WGS sequence"/>
</dbReference>
<sequence length="529" mass="58787">MKHLSDRFDNVDLKFDASRRLADLYQRNMPFTEFEVELTKLMDRCNFDPAMKLYYLRNKINKRLRDALVHREQPPGKSEFVKWLDLCRLVARNLEDADHRNKLASHFYKADTNSNTGNGSGNSGNQMDLDAVGLAGIIHQEVLDQRQRDGQCRRCGQPGHIARGCINSVNYGSKGRQDGKESRKKNRGGRGGNRGGGNTSDQQAEARAATAAPATAAAAPAEYYNEPGNAYPLCPVAYRGLTGYQRCGDKFQTHHQRLVLTLPLVEEIPRPRRRKVKSYPLENLRISSEPRTVSAPLKALVASRAGTKVQGISGTAALLVKTNNPALHELHTRLNGKHVSTDTRRTLIRKSAAVAGDFNPNDIQELNAATFNYICEKRGLQAFVTSYAQPERLAGIAEARGLDLTEEMVNNILEGEGEQYKDSLPPGLHSFIDSLAGKAASQDEQDAALIARTIILTENFDTDAPVCEETIRRVQLAKITEEDARKFLDKADRPDKTDEETRAMLPSVYHDQIAAFQPGRANEVPPNRS</sequence>
<organism evidence="4 5">
    <name type="scientific">Sordaria macrospora (strain ATCC MYA-333 / DSM 997 / K(L3346) / K-hell)</name>
    <dbReference type="NCBI Taxonomy" id="771870"/>
    <lineage>
        <taxon>Eukaryota</taxon>
        <taxon>Fungi</taxon>
        <taxon>Dikarya</taxon>
        <taxon>Ascomycota</taxon>
        <taxon>Pezizomycotina</taxon>
        <taxon>Sordariomycetes</taxon>
        <taxon>Sordariomycetidae</taxon>
        <taxon>Sordariales</taxon>
        <taxon>Sordariaceae</taxon>
        <taxon>Sordaria</taxon>
    </lineage>
</organism>
<dbReference type="GO" id="GO:0003676">
    <property type="term" value="F:nucleic acid binding"/>
    <property type="evidence" value="ECO:0007669"/>
    <property type="project" value="InterPro"/>
</dbReference>
<gene>
    <name evidence="4" type="ORF">SMAC_09715</name>
</gene>
<dbReference type="SMART" id="SM00343">
    <property type="entry name" value="ZnF_C2HC"/>
    <property type="match status" value="1"/>
</dbReference>
<keyword evidence="1" id="KW-0479">Metal-binding</keyword>
<reference evidence="4 5" key="1">
    <citation type="journal article" date="2010" name="PLoS Genet.">
        <title>De novo assembly of a 40 Mb eukaryotic genome from short sequence reads: Sordaria macrospora, a model organism for fungal morphogenesis.</title>
        <authorList>
            <person name="Nowrousian M."/>
            <person name="Stajich J."/>
            <person name="Chu M."/>
            <person name="Engh I."/>
            <person name="Espagne E."/>
            <person name="Halliday K."/>
            <person name="Kamerewerd J."/>
            <person name="Kempken F."/>
            <person name="Knab B."/>
            <person name="Kuo H.C."/>
            <person name="Osiewacz H.D."/>
            <person name="Poeggeler S."/>
            <person name="Read N."/>
            <person name="Seiler S."/>
            <person name="Smith K."/>
            <person name="Zickler D."/>
            <person name="Kueck U."/>
            <person name="Freitag M."/>
        </authorList>
    </citation>
    <scope>NUCLEOTIDE SEQUENCE [LARGE SCALE GENOMIC DNA]</scope>
    <source>
        <strain evidence="5">ATCC MYA-333 / DSM 997 / K(L3346) / K-hell</strain>
        <tissue evidence="4">Mycelium</tissue>
    </source>
</reference>
<dbReference type="PROSITE" id="PS50158">
    <property type="entry name" value="ZF_CCHC"/>
    <property type="match status" value="1"/>
</dbReference>
<feature type="compositionally biased region" description="Gly residues" evidence="2">
    <location>
        <begin position="189"/>
        <end position="198"/>
    </location>
</feature>
<evidence type="ECO:0000259" key="3">
    <source>
        <dbReference type="PROSITE" id="PS50158"/>
    </source>
</evidence>
<feature type="region of interest" description="Disordered" evidence="2">
    <location>
        <begin position="166"/>
        <end position="212"/>
    </location>
</feature>
<keyword evidence="1" id="KW-0862">Zinc</keyword>
<dbReference type="VEuPathDB" id="FungiDB:SMAC_09715"/>
<feature type="domain" description="CCHC-type" evidence="3">
    <location>
        <begin position="152"/>
        <end position="165"/>
    </location>
</feature>
<dbReference type="AlphaFoldDB" id="F7WCL8"/>
<feature type="compositionally biased region" description="Basic and acidic residues" evidence="2">
    <location>
        <begin position="490"/>
        <end position="502"/>
    </location>
</feature>
<dbReference type="InterPro" id="IPR036875">
    <property type="entry name" value="Znf_CCHC_sf"/>
</dbReference>
<dbReference type="HOGENOM" id="CLU_515019_0_0_1"/>
<dbReference type="GeneID" id="10799786"/>
<dbReference type="InParanoid" id="F7WCL8"/>
<dbReference type="SUPFAM" id="SSF57756">
    <property type="entry name" value="Retrovirus zinc finger-like domains"/>
    <property type="match status" value="1"/>
</dbReference>
<dbReference type="OrthoDB" id="4369586at2759"/>
<evidence type="ECO:0000256" key="1">
    <source>
        <dbReference type="PROSITE-ProRule" id="PRU00047"/>
    </source>
</evidence>
<evidence type="ECO:0000256" key="2">
    <source>
        <dbReference type="SAM" id="MobiDB-lite"/>
    </source>
</evidence>
<dbReference type="KEGG" id="smp:10799786"/>
<dbReference type="GO" id="GO:0008270">
    <property type="term" value="F:zinc ion binding"/>
    <property type="evidence" value="ECO:0007669"/>
    <property type="project" value="UniProtKB-KW"/>
</dbReference>
<dbReference type="EMBL" id="CABT02000158">
    <property type="protein sequence ID" value="CCC05653.1"/>
    <property type="molecule type" value="Genomic_DNA"/>
</dbReference>
<keyword evidence="5" id="KW-1185">Reference proteome</keyword>
<accession>F7WCL8</accession>
<proteinExistence type="predicted"/>
<evidence type="ECO:0000313" key="5">
    <source>
        <dbReference type="Proteomes" id="UP000001881"/>
    </source>
</evidence>
<evidence type="ECO:0000313" key="4">
    <source>
        <dbReference type="EMBL" id="CCC05653.1"/>
    </source>
</evidence>
<feature type="region of interest" description="Disordered" evidence="2">
    <location>
        <begin position="490"/>
        <end position="509"/>
    </location>
</feature>